<organism evidence="1 2">
    <name type="scientific">Aliiglaciecola litoralis</name>
    <dbReference type="NCBI Taxonomy" id="582857"/>
    <lineage>
        <taxon>Bacteria</taxon>
        <taxon>Pseudomonadati</taxon>
        <taxon>Pseudomonadota</taxon>
        <taxon>Gammaproteobacteria</taxon>
        <taxon>Alteromonadales</taxon>
        <taxon>Alteromonadaceae</taxon>
        <taxon>Aliiglaciecola</taxon>
    </lineage>
</organism>
<dbReference type="EMBL" id="BAAAFD010000002">
    <property type="protein sequence ID" value="GAA0855156.1"/>
    <property type="molecule type" value="Genomic_DNA"/>
</dbReference>
<evidence type="ECO:0000313" key="2">
    <source>
        <dbReference type="Proteomes" id="UP001500359"/>
    </source>
</evidence>
<name>A0ABN1LFB7_9ALTE</name>
<reference evidence="1 2" key="1">
    <citation type="journal article" date="2019" name="Int. J. Syst. Evol. Microbiol.">
        <title>The Global Catalogue of Microorganisms (GCM) 10K type strain sequencing project: providing services to taxonomists for standard genome sequencing and annotation.</title>
        <authorList>
            <consortium name="The Broad Institute Genomics Platform"/>
            <consortium name="The Broad Institute Genome Sequencing Center for Infectious Disease"/>
            <person name="Wu L."/>
            <person name="Ma J."/>
        </authorList>
    </citation>
    <scope>NUCLEOTIDE SEQUENCE [LARGE SCALE GENOMIC DNA]</scope>
    <source>
        <strain evidence="1 2">JCM 15896</strain>
    </source>
</reference>
<evidence type="ECO:0000313" key="1">
    <source>
        <dbReference type="EMBL" id="GAA0855156.1"/>
    </source>
</evidence>
<protein>
    <submittedName>
        <fullName evidence="1">Uncharacterized protein</fullName>
    </submittedName>
</protein>
<proteinExistence type="predicted"/>
<dbReference type="Proteomes" id="UP001500359">
    <property type="component" value="Unassembled WGS sequence"/>
</dbReference>
<accession>A0ABN1LFB7</accession>
<sequence>MARQTYSNESLDSLLKKSITMDFIDSISGSSNEYLETDSLCSLLEGQPGELNLFDSDSIY</sequence>
<dbReference type="RefSeq" id="WP_343857902.1">
    <property type="nucleotide sequence ID" value="NZ_BAAAFD010000002.1"/>
</dbReference>
<comment type="caution">
    <text evidence="1">The sequence shown here is derived from an EMBL/GenBank/DDBJ whole genome shotgun (WGS) entry which is preliminary data.</text>
</comment>
<gene>
    <name evidence="1" type="ORF">GCM10009114_13540</name>
</gene>
<keyword evidence="2" id="KW-1185">Reference proteome</keyword>